<evidence type="ECO:0000313" key="3">
    <source>
        <dbReference type="EMBL" id="GGN60339.1"/>
    </source>
</evidence>
<dbReference type="GeneID" id="301552684"/>
<dbReference type="Proteomes" id="UP000600080">
    <property type="component" value="Unassembled WGS sequence"/>
</dbReference>
<keyword evidence="2" id="KW-0812">Transmembrane</keyword>
<keyword evidence="4" id="KW-1185">Reference proteome</keyword>
<protein>
    <submittedName>
        <fullName evidence="3">Uncharacterized protein</fullName>
    </submittedName>
</protein>
<evidence type="ECO:0000256" key="2">
    <source>
        <dbReference type="SAM" id="Phobius"/>
    </source>
</evidence>
<proteinExistence type="predicted"/>
<feature type="transmembrane region" description="Helical" evidence="2">
    <location>
        <begin position="49"/>
        <end position="69"/>
    </location>
</feature>
<comment type="caution">
    <text evidence="3">The sequence shown here is derived from an EMBL/GenBank/DDBJ whole genome shotgun (WGS) entry which is preliminary data.</text>
</comment>
<organism evidence="3 4">
    <name type="scientific">Streptomyces kronopolitis</name>
    <dbReference type="NCBI Taxonomy" id="1612435"/>
    <lineage>
        <taxon>Bacteria</taxon>
        <taxon>Bacillati</taxon>
        <taxon>Actinomycetota</taxon>
        <taxon>Actinomycetes</taxon>
        <taxon>Kitasatosporales</taxon>
        <taxon>Streptomycetaceae</taxon>
        <taxon>Streptomyces</taxon>
    </lineage>
</organism>
<keyword evidence="2" id="KW-1133">Transmembrane helix</keyword>
<accession>A0ABQ2JXH9</accession>
<gene>
    <name evidence="3" type="ORF">GCM10012285_58250</name>
</gene>
<feature type="compositionally biased region" description="Basic and acidic residues" evidence="1">
    <location>
        <begin position="140"/>
        <end position="164"/>
    </location>
</feature>
<feature type="transmembrane region" description="Helical" evidence="2">
    <location>
        <begin position="114"/>
        <end position="131"/>
    </location>
</feature>
<feature type="region of interest" description="Disordered" evidence="1">
    <location>
        <begin position="140"/>
        <end position="331"/>
    </location>
</feature>
<feature type="compositionally biased region" description="Pro residues" evidence="1">
    <location>
        <begin position="244"/>
        <end position="286"/>
    </location>
</feature>
<reference evidence="4" key="1">
    <citation type="journal article" date="2019" name="Int. J. Syst. Evol. Microbiol.">
        <title>The Global Catalogue of Microorganisms (GCM) 10K type strain sequencing project: providing services to taxonomists for standard genome sequencing and annotation.</title>
        <authorList>
            <consortium name="The Broad Institute Genomics Platform"/>
            <consortium name="The Broad Institute Genome Sequencing Center for Infectious Disease"/>
            <person name="Wu L."/>
            <person name="Ma J."/>
        </authorList>
    </citation>
    <scope>NUCLEOTIDE SEQUENCE [LARGE SCALE GENOMIC DNA]</scope>
    <source>
        <strain evidence="4">CGMCC 4.7323</strain>
    </source>
</reference>
<sequence>MVRNVLGSLIALIGAAAAVWSPFRPWYDGRHGIDFRIEDLFHGLTGNGAALFGSLLLPMAFAALLTLIGVALRSRLLVTLAGLVVLGFTVLWMVRQGQAATELTAGARGLGVGVANALGGGFLLLLGALIMRGRGRRVLDRDEGGRGYDDRGYDDRRHDDRGYDDGYYARPPYDARYDAPTHYDQGTPYPPGLPEPWDEGRPGAEGWNPEPYPTGPTPAGPPAGPAHTGHGAGAHGPGDDTPTAPQPVTPPPPPTRQQTPPQPQQPQQQPPPPPTMPAHRQPPTPPVEWGREHRQRRPQEPGQGAPQEPQPRQEPEPPPRQEPEQPPEERQ</sequence>
<feature type="compositionally biased region" description="Basic and acidic residues" evidence="1">
    <location>
        <begin position="311"/>
        <end position="331"/>
    </location>
</feature>
<dbReference type="EMBL" id="BMND01000037">
    <property type="protein sequence ID" value="GGN60339.1"/>
    <property type="molecule type" value="Genomic_DNA"/>
</dbReference>
<evidence type="ECO:0000313" key="4">
    <source>
        <dbReference type="Proteomes" id="UP000600080"/>
    </source>
</evidence>
<name>A0ABQ2JXH9_9ACTN</name>
<feature type="transmembrane region" description="Helical" evidence="2">
    <location>
        <begin position="76"/>
        <end position="94"/>
    </location>
</feature>
<keyword evidence="2" id="KW-0472">Membrane</keyword>
<evidence type="ECO:0000256" key="1">
    <source>
        <dbReference type="SAM" id="MobiDB-lite"/>
    </source>
</evidence>
<dbReference type="RefSeq" id="WP_189103056.1">
    <property type="nucleotide sequence ID" value="NZ_BMND01000037.1"/>
</dbReference>
<feature type="compositionally biased region" description="Pro residues" evidence="1">
    <location>
        <begin position="210"/>
        <end position="224"/>
    </location>
</feature>